<dbReference type="PANTHER" id="PTHR43420">
    <property type="entry name" value="ACETYLTRANSFERASE"/>
    <property type="match status" value="1"/>
</dbReference>
<keyword evidence="2" id="KW-0012">Acyltransferase</keyword>
<gene>
    <name evidence="4" type="ORF">RM552_00865</name>
</gene>
<sequence length="162" mass="17984">MSTYIVKKVDYCSAEQVATLMDLLQMYAIDPMGGAEAIENEVLEKLPQKLKSKPFMHSFIVYDEDEALGFANCIESFSTFSASSILNVHDFAVNTQHRGKGIGLMLMAGIESFAREHGYKKLTLEVLSGNTPAIKAYKKAGFSPYQLNPELGDAQFWQKSLS</sequence>
<dbReference type="Gene3D" id="3.40.630.30">
    <property type="match status" value="1"/>
</dbReference>
<organism evidence="4 5">
    <name type="scientific">Glaciecola petra</name>
    <dbReference type="NCBI Taxonomy" id="3075602"/>
    <lineage>
        <taxon>Bacteria</taxon>
        <taxon>Pseudomonadati</taxon>
        <taxon>Pseudomonadota</taxon>
        <taxon>Gammaproteobacteria</taxon>
        <taxon>Alteromonadales</taxon>
        <taxon>Alteromonadaceae</taxon>
        <taxon>Glaciecola</taxon>
    </lineage>
</organism>
<dbReference type="InterPro" id="IPR050680">
    <property type="entry name" value="YpeA/RimI_acetyltransf"/>
</dbReference>
<dbReference type="CDD" id="cd04301">
    <property type="entry name" value="NAT_SF"/>
    <property type="match status" value="1"/>
</dbReference>
<dbReference type="EMBL" id="JAVRHX010000001">
    <property type="protein sequence ID" value="MDT0593390.1"/>
    <property type="molecule type" value="Genomic_DNA"/>
</dbReference>
<proteinExistence type="predicted"/>
<dbReference type="RefSeq" id="WP_311366911.1">
    <property type="nucleotide sequence ID" value="NZ_JAVRHX010000001.1"/>
</dbReference>
<keyword evidence="1" id="KW-0808">Transferase</keyword>
<dbReference type="Pfam" id="PF00583">
    <property type="entry name" value="Acetyltransf_1"/>
    <property type="match status" value="1"/>
</dbReference>
<feature type="domain" description="N-acetyltransferase" evidence="3">
    <location>
        <begin position="9"/>
        <end position="162"/>
    </location>
</feature>
<dbReference type="Proteomes" id="UP001253545">
    <property type="component" value="Unassembled WGS sequence"/>
</dbReference>
<name>A0ABU2ZLW0_9ALTE</name>
<dbReference type="PANTHER" id="PTHR43420:SF47">
    <property type="entry name" value="N-ACETYLTRANSFERASE DOMAIN-CONTAINING PROTEIN"/>
    <property type="match status" value="1"/>
</dbReference>
<reference evidence="4 5" key="1">
    <citation type="submission" date="2023-09" db="EMBL/GenBank/DDBJ databases">
        <authorList>
            <person name="Rey-Velasco X."/>
        </authorList>
    </citation>
    <scope>NUCLEOTIDE SEQUENCE [LARGE SCALE GENOMIC DNA]</scope>
    <source>
        <strain evidence="4 5">P117</strain>
    </source>
</reference>
<keyword evidence="5" id="KW-1185">Reference proteome</keyword>
<evidence type="ECO:0000313" key="4">
    <source>
        <dbReference type="EMBL" id="MDT0593390.1"/>
    </source>
</evidence>
<protein>
    <submittedName>
        <fullName evidence="4">GNAT family N-acetyltransferase</fullName>
    </submittedName>
</protein>
<comment type="caution">
    <text evidence="4">The sequence shown here is derived from an EMBL/GenBank/DDBJ whole genome shotgun (WGS) entry which is preliminary data.</text>
</comment>
<evidence type="ECO:0000256" key="2">
    <source>
        <dbReference type="ARBA" id="ARBA00023315"/>
    </source>
</evidence>
<evidence type="ECO:0000259" key="3">
    <source>
        <dbReference type="PROSITE" id="PS51186"/>
    </source>
</evidence>
<accession>A0ABU2ZLW0</accession>
<dbReference type="SUPFAM" id="SSF55729">
    <property type="entry name" value="Acyl-CoA N-acyltransferases (Nat)"/>
    <property type="match status" value="1"/>
</dbReference>
<dbReference type="PROSITE" id="PS51186">
    <property type="entry name" value="GNAT"/>
    <property type="match status" value="1"/>
</dbReference>
<evidence type="ECO:0000256" key="1">
    <source>
        <dbReference type="ARBA" id="ARBA00022679"/>
    </source>
</evidence>
<dbReference type="InterPro" id="IPR000182">
    <property type="entry name" value="GNAT_dom"/>
</dbReference>
<evidence type="ECO:0000313" key="5">
    <source>
        <dbReference type="Proteomes" id="UP001253545"/>
    </source>
</evidence>
<dbReference type="InterPro" id="IPR016181">
    <property type="entry name" value="Acyl_CoA_acyltransferase"/>
</dbReference>